<dbReference type="InterPro" id="IPR053308">
    <property type="entry name" value="Vago-like"/>
</dbReference>
<evidence type="ECO:0000313" key="6">
    <source>
        <dbReference type="EnsemblMetazoa" id="SCAU014585-PA"/>
    </source>
</evidence>
<sequence>MKFLLATLLVALFAASGLASELLGLFADPANPGKCVYDDLILSPGEEGDIKGECSLLLCSNELGLGKIQGCGIESVEEPCTMGDFIDSSAPYPDCCKQEIICPKSVSDSDDGDELGSPDDDFDIYANDDVDSDNGFANE</sequence>
<evidence type="ECO:0000256" key="4">
    <source>
        <dbReference type="SAM" id="SignalP"/>
    </source>
</evidence>
<comment type="subcellular location">
    <subcellularLocation>
        <location evidence="1">Secreted</location>
    </subcellularLocation>
</comment>
<dbReference type="VEuPathDB" id="VectorBase:SCAU014585"/>
<dbReference type="InterPro" id="IPR029277">
    <property type="entry name" value="SVWC_dom"/>
</dbReference>
<dbReference type="SMART" id="SM01318">
    <property type="entry name" value="SVWC"/>
    <property type="match status" value="1"/>
</dbReference>
<gene>
    <name evidence="6" type="primary">106092198</name>
</gene>
<reference evidence="6" key="1">
    <citation type="submission" date="2020-05" db="UniProtKB">
        <authorList>
            <consortium name="EnsemblMetazoa"/>
        </authorList>
    </citation>
    <scope>IDENTIFICATION</scope>
    <source>
        <strain evidence="6">USDA</strain>
    </source>
</reference>
<feature type="chain" id="PRO_5009327853" description="Single domain-containing protein" evidence="4">
    <location>
        <begin position="20"/>
        <end position="139"/>
    </location>
</feature>
<proteinExistence type="predicted"/>
<keyword evidence="2" id="KW-0964">Secreted</keyword>
<feature type="domain" description="Single" evidence="5">
    <location>
        <begin position="35"/>
        <end position="102"/>
    </location>
</feature>
<feature type="signal peptide" evidence="4">
    <location>
        <begin position="1"/>
        <end position="19"/>
    </location>
</feature>
<evidence type="ECO:0000313" key="7">
    <source>
        <dbReference type="Proteomes" id="UP000095300"/>
    </source>
</evidence>
<dbReference type="OrthoDB" id="7901229at2759"/>
<dbReference type="KEGG" id="scac:106092198"/>
<dbReference type="AlphaFoldDB" id="A0A1I8Q7H3"/>
<dbReference type="Pfam" id="PF15430">
    <property type="entry name" value="SVWC"/>
    <property type="match status" value="1"/>
</dbReference>
<feature type="region of interest" description="Disordered" evidence="3">
    <location>
        <begin position="104"/>
        <end position="139"/>
    </location>
</feature>
<protein>
    <recommendedName>
        <fullName evidence="5">Single domain-containing protein</fullName>
    </recommendedName>
</protein>
<evidence type="ECO:0000256" key="3">
    <source>
        <dbReference type="SAM" id="MobiDB-lite"/>
    </source>
</evidence>
<evidence type="ECO:0000256" key="1">
    <source>
        <dbReference type="ARBA" id="ARBA00004613"/>
    </source>
</evidence>
<organism evidence="6 7">
    <name type="scientific">Stomoxys calcitrans</name>
    <name type="common">Stable fly</name>
    <name type="synonym">Conops calcitrans</name>
    <dbReference type="NCBI Taxonomy" id="35570"/>
    <lineage>
        <taxon>Eukaryota</taxon>
        <taxon>Metazoa</taxon>
        <taxon>Ecdysozoa</taxon>
        <taxon>Arthropoda</taxon>
        <taxon>Hexapoda</taxon>
        <taxon>Insecta</taxon>
        <taxon>Pterygota</taxon>
        <taxon>Neoptera</taxon>
        <taxon>Endopterygota</taxon>
        <taxon>Diptera</taxon>
        <taxon>Brachycera</taxon>
        <taxon>Muscomorpha</taxon>
        <taxon>Muscoidea</taxon>
        <taxon>Muscidae</taxon>
        <taxon>Stomoxys</taxon>
    </lineage>
</organism>
<keyword evidence="7" id="KW-1185">Reference proteome</keyword>
<keyword evidence="4" id="KW-0732">Signal</keyword>
<dbReference type="Proteomes" id="UP000095300">
    <property type="component" value="Unassembled WGS sequence"/>
</dbReference>
<dbReference type="PANTHER" id="PTHR39957">
    <property type="entry name" value="AT09846P1-RELATED"/>
    <property type="match status" value="1"/>
</dbReference>
<evidence type="ECO:0000259" key="5">
    <source>
        <dbReference type="SMART" id="SM01318"/>
    </source>
</evidence>
<feature type="compositionally biased region" description="Acidic residues" evidence="3">
    <location>
        <begin position="108"/>
        <end position="132"/>
    </location>
</feature>
<dbReference type="PANTHER" id="PTHR39957:SF1">
    <property type="entry name" value="AT09846P1-RELATED"/>
    <property type="match status" value="1"/>
</dbReference>
<accession>A0A1I8Q7H3</accession>
<evidence type="ECO:0000256" key="2">
    <source>
        <dbReference type="ARBA" id="ARBA00022525"/>
    </source>
</evidence>
<name>A0A1I8Q7H3_STOCA</name>
<dbReference type="GO" id="GO:0005576">
    <property type="term" value="C:extracellular region"/>
    <property type="evidence" value="ECO:0007669"/>
    <property type="project" value="UniProtKB-SubCell"/>
</dbReference>
<dbReference type="EnsemblMetazoa" id="SCAU014585-RA">
    <property type="protein sequence ID" value="SCAU014585-PA"/>
    <property type="gene ID" value="SCAU014585"/>
</dbReference>